<proteinExistence type="predicted"/>
<evidence type="ECO:0000256" key="1">
    <source>
        <dbReference type="SAM" id="Coils"/>
    </source>
</evidence>
<organism evidence="2 3">
    <name type="scientific">Hungatella hathewayi</name>
    <dbReference type="NCBI Taxonomy" id="154046"/>
    <lineage>
        <taxon>Bacteria</taxon>
        <taxon>Bacillati</taxon>
        <taxon>Bacillota</taxon>
        <taxon>Clostridia</taxon>
        <taxon>Lachnospirales</taxon>
        <taxon>Lachnospiraceae</taxon>
        <taxon>Hungatella</taxon>
    </lineage>
</organism>
<accession>A0A3E2WAT3</accession>
<dbReference type="AlphaFoldDB" id="A0A3E2WAT3"/>
<evidence type="ECO:0000313" key="2">
    <source>
        <dbReference type="EMBL" id="RGC22302.1"/>
    </source>
</evidence>
<feature type="coiled-coil region" evidence="1">
    <location>
        <begin position="155"/>
        <end position="186"/>
    </location>
</feature>
<evidence type="ECO:0000313" key="3">
    <source>
        <dbReference type="Proteomes" id="UP000261111"/>
    </source>
</evidence>
<keyword evidence="1" id="KW-0175">Coiled coil</keyword>
<gene>
    <name evidence="2" type="ORF">DWX41_22995</name>
</gene>
<reference evidence="2 3" key="1">
    <citation type="submission" date="2018-08" db="EMBL/GenBank/DDBJ databases">
        <title>A genome reference for cultivated species of the human gut microbiota.</title>
        <authorList>
            <person name="Zou Y."/>
            <person name="Xue W."/>
            <person name="Luo G."/>
        </authorList>
    </citation>
    <scope>NUCLEOTIDE SEQUENCE [LARGE SCALE GENOMIC DNA]</scope>
    <source>
        <strain evidence="2 3">AF19-21</strain>
    </source>
</reference>
<evidence type="ECO:0008006" key="4">
    <source>
        <dbReference type="Google" id="ProtNLM"/>
    </source>
</evidence>
<comment type="caution">
    <text evidence="2">The sequence shown here is derived from an EMBL/GenBank/DDBJ whole genome shotgun (WGS) entry which is preliminary data.</text>
</comment>
<dbReference type="EMBL" id="QVIA01000061">
    <property type="protein sequence ID" value="RGC22302.1"/>
    <property type="molecule type" value="Genomic_DNA"/>
</dbReference>
<dbReference type="RefSeq" id="WP_117441388.1">
    <property type="nucleotide sequence ID" value="NZ_QVIA01000061.1"/>
</dbReference>
<protein>
    <recommendedName>
        <fullName evidence="4">Molecular chaperone GrpE</fullName>
    </recommendedName>
</protein>
<sequence>MSWGEEQQKDIETIRERKITVKWSDADCDRLARTCGEHGLTIGELIENFVGDLVGGTYSNGSDERDYADQWFERCWFGMFPEPTLLNHLLNLGNEPEHYLDMLENVETIKSDIEITKQNIAEPSDEWKDIVYHKYNDDRTSYECVPCYNSVDEYIASEKEVLESYKADLEEALEELKDMREDWKPEKEPNMDEEIELIKKWVKEREDFINE</sequence>
<dbReference type="Proteomes" id="UP000261111">
    <property type="component" value="Unassembled WGS sequence"/>
</dbReference>
<name>A0A3E2WAT3_9FIRM</name>